<evidence type="ECO:0000313" key="1">
    <source>
        <dbReference type="EMBL" id="JAE13571.1"/>
    </source>
</evidence>
<sequence>MSWSLMLPLPQYK</sequence>
<name>A0A0A9FTD2_ARUDO</name>
<dbReference type="EMBL" id="GBRH01184325">
    <property type="protein sequence ID" value="JAE13571.1"/>
    <property type="molecule type" value="Transcribed_RNA"/>
</dbReference>
<protein>
    <submittedName>
        <fullName evidence="1">Uncharacterized protein</fullName>
    </submittedName>
</protein>
<proteinExistence type="predicted"/>
<organism evidence="1">
    <name type="scientific">Arundo donax</name>
    <name type="common">Giant reed</name>
    <name type="synonym">Donax arundinaceus</name>
    <dbReference type="NCBI Taxonomy" id="35708"/>
    <lineage>
        <taxon>Eukaryota</taxon>
        <taxon>Viridiplantae</taxon>
        <taxon>Streptophyta</taxon>
        <taxon>Embryophyta</taxon>
        <taxon>Tracheophyta</taxon>
        <taxon>Spermatophyta</taxon>
        <taxon>Magnoliopsida</taxon>
        <taxon>Liliopsida</taxon>
        <taxon>Poales</taxon>
        <taxon>Poaceae</taxon>
        <taxon>PACMAD clade</taxon>
        <taxon>Arundinoideae</taxon>
        <taxon>Arundineae</taxon>
        <taxon>Arundo</taxon>
    </lineage>
</organism>
<reference evidence="1" key="2">
    <citation type="journal article" date="2015" name="Data Brief">
        <title>Shoot transcriptome of the giant reed, Arundo donax.</title>
        <authorList>
            <person name="Barrero R.A."/>
            <person name="Guerrero F.D."/>
            <person name="Moolhuijzen P."/>
            <person name="Goolsby J.A."/>
            <person name="Tidwell J."/>
            <person name="Bellgard S.E."/>
            <person name="Bellgard M.I."/>
        </authorList>
    </citation>
    <scope>NUCLEOTIDE SEQUENCE</scope>
    <source>
        <tissue evidence="1">Shoot tissue taken approximately 20 cm above the soil surface</tissue>
    </source>
</reference>
<reference evidence="1" key="1">
    <citation type="submission" date="2014-09" db="EMBL/GenBank/DDBJ databases">
        <authorList>
            <person name="Magalhaes I.L.F."/>
            <person name="Oliveira U."/>
            <person name="Santos F.R."/>
            <person name="Vidigal T.H.D.A."/>
            <person name="Brescovit A.D."/>
            <person name="Santos A.J."/>
        </authorList>
    </citation>
    <scope>NUCLEOTIDE SEQUENCE</scope>
    <source>
        <tissue evidence="1">Shoot tissue taken approximately 20 cm above the soil surface</tissue>
    </source>
</reference>
<accession>A0A0A9FTD2</accession>